<dbReference type="PANTHER" id="PTHR46438">
    <property type="entry name" value="ALPHA/BETA-HYDROLASES SUPERFAMILY PROTEIN"/>
    <property type="match status" value="1"/>
</dbReference>
<proteinExistence type="predicted"/>
<evidence type="ECO:0000313" key="3">
    <source>
        <dbReference type="Proteomes" id="UP000305238"/>
    </source>
</evidence>
<dbReference type="OrthoDB" id="5495375at2"/>
<organism evidence="2 3">
    <name type="scientific">Actinomadura geliboluensis</name>
    <dbReference type="NCBI Taxonomy" id="882440"/>
    <lineage>
        <taxon>Bacteria</taxon>
        <taxon>Bacillati</taxon>
        <taxon>Actinomycetota</taxon>
        <taxon>Actinomycetes</taxon>
        <taxon>Streptosporangiales</taxon>
        <taxon>Thermomonosporaceae</taxon>
        <taxon>Actinomadura</taxon>
    </lineage>
</organism>
<dbReference type="Gene3D" id="3.40.50.1820">
    <property type="entry name" value="alpha/beta hydrolase"/>
    <property type="match status" value="1"/>
</dbReference>
<dbReference type="EMBL" id="VCKZ01000121">
    <property type="protein sequence ID" value="TMR37670.1"/>
    <property type="molecule type" value="Genomic_DNA"/>
</dbReference>
<dbReference type="PRINTS" id="PR00111">
    <property type="entry name" value="ABHYDROLASE"/>
</dbReference>
<dbReference type="PANTHER" id="PTHR46438:SF11">
    <property type="entry name" value="LIPASE-RELATED"/>
    <property type="match status" value="1"/>
</dbReference>
<feature type="domain" description="AB hydrolase-1" evidence="1">
    <location>
        <begin position="35"/>
        <end position="263"/>
    </location>
</feature>
<evidence type="ECO:0000313" key="2">
    <source>
        <dbReference type="EMBL" id="TMR37670.1"/>
    </source>
</evidence>
<dbReference type="AlphaFoldDB" id="A0A5S4HFF4"/>
<dbReference type="Pfam" id="PF12697">
    <property type="entry name" value="Abhydrolase_6"/>
    <property type="match status" value="1"/>
</dbReference>
<gene>
    <name evidence="2" type="ORF">ETD96_18060</name>
</gene>
<accession>A0A5S4HFF4</accession>
<keyword evidence="2" id="KW-0378">Hydrolase</keyword>
<dbReference type="SUPFAM" id="SSF53474">
    <property type="entry name" value="alpha/beta-Hydrolases"/>
    <property type="match status" value="1"/>
</dbReference>
<reference evidence="2 3" key="1">
    <citation type="submission" date="2019-05" db="EMBL/GenBank/DDBJ databases">
        <title>Draft genome sequence of Actinomadura geliboluensis A8036.</title>
        <authorList>
            <person name="Saricaoglu S."/>
            <person name="Isik K."/>
        </authorList>
    </citation>
    <scope>NUCLEOTIDE SEQUENCE [LARGE SCALE GENOMIC DNA]</scope>
    <source>
        <strain evidence="2 3">A8036</strain>
    </source>
</reference>
<name>A0A5S4HFF4_9ACTN</name>
<sequence>MTDPAGLGPEQRGAVAVGGAAIAWERWPRPGAPSVVLVHGTSAHTAWWHHTVRWLADGYDVVAVDLSGHGNSGRRSAYDLGTWSREVLGVVDEVCGGAAVLVGHSIGGLVTSGAAAARPDAVRAMVLVDCVVAEPRESPPRPSAGRGAPVFATVEEALGRYRLMPPQPVPDVRVLTYVAERSVRPVTGGWTWKADPAIFGALDTGRLTAPLADVRCPTAVVRGELSRLVPPDAAAVLAALLGRPVHQYDVPNAYHHVMIDQGAPFGRLLRRAIDRLLAPVPADPRKE</sequence>
<keyword evidence="3" id="KW-1185">Reference proteome</keyword>
<evidence type="ECO:0000259" key="1">
    <source>
        <dbReference type="Pfam" id="PF12697"/>
    </source>
</evidence>
<dbReference type="InterPro" id="IPR029058">
    <property type="entry name" value="AB_hydrolase_fold"/>
</dbReference>
<dbReference type="InterPro" id="IPR000073">
    <property type="entry name" value="AB_hydrolase_1"/>
</dbReference>
<dbReference type="GO" id="GO:0016787">
    <property type="term" value="F:hydrolase activity"/>
    <property type="evidence" value="ECO:0007669"/>
    <property type="project" value="UniProtKB-KW"/>
</dbReference>
<comment type="caution">
    <text evidence="2">The sequence shown here is derived from an EMBL/GenBank/DDBJ whole genome shotgun (WGS) entry which is preliminary data.</text>
</comment>
<dbReference type="RefSeq" id="WP_138637631.1">
    <property type="nucleotide sequence ID" value="NZ_JASWDG010000010.1"/>
</dbReference>
<protein>
    <submittedName>
        <fullName evidence="2">Alpha/beta hydrolase</fullName>
    </submittedName>
</protein>
<dbReference type="Proteomes" id="UP000305238">
    <property type="component" value="Unassembled WGS sequence"/>
</dbReference>